<accession>A0AAD6R3K1</accession>
<sequence>MTNTQYITTTFRPELVTVADKLHGVNTQKRDEPCQCCLQERCTRIYRA</sequence>
<dbReference type="Proteomes" id="UP001164929">
    <property type="component" value="Chromosome 4"/>
</dbReference>
<name>A0AAD6R3K1_9ROSI</name>
<keyword evidence="2" id="KW-1185">Reference proteome</keyword>
<organism evidence="1 2">
    <name type="scientific">Populus alba x Populus x berolinensis</name>
    <dbReference type="NCBI Taxonomy" id="444605"/>
    <lineage>
        <taxon>Eukaryota</taxon>
        <taxon>Viridiplantae</taxon>
        <taxon>Streptophyta</taxon>
        <taxon>Embryophyta</taxon>
        <taxon>Tracheophyta</taxon>
        <taxon>Spermatophyta</taxon>
        <taxon>Magnoliopsida</taxon>
        <taxon>eudicotyledons</taxon>
        <taxon>Gunneridae</taxon>
        <taxon>Pentapetalae</taxon>
        <taxon>rosids</taxon>
        <taxon>fabids</taxon>
        <taxon>Malpighiales</taxon>
        <taxon>Salicaceae</taxon>
        <taxon>Saliceae</taxon>
        <taxon>Populus</taxon>
    </lineage>
</organism>
<proteinExistence type="predicted"/>
<evidence type="ECO:0000313" key="2">
    <source>
        <dbReference type="Proteomes" id="UP001164929"/>
    </source>
</evidence>
<reference evidence="1 2" key="1">
    <citation type="journal article" date="2023" name="Mol. Ecol. Resour.">
        <title>Chromosome-level genome assembly of a triploid poplar Populus alba 'Berolinensis'.</title>
        <authorList>
            <person name="Chen S."/>
            <person name="Yu Y."/>
            <person name="Wang X."/>
            <person name="Wang S."/>
            <person name="Zhang T."/>
            <person name="Zhou Y."/>
            <person name="He R."/>
            <person name="Meng N."/>
            <person name="Wang Y."/>
            <person name="Liu W."/>
            <person name="Liu Z."/>
            <person name="Liu J."/>
            <person name="Guo Q."/>
            <person name="Huang H."/>
            <person name="Sederoff R.R."/>
            <person name="Wang G."/>
            <person name="Qu G."/>
            <person name="Chen S."/>
        </authorList>
    </citation>
    <scope>NUCLEOTIDE SEQUENCE [LARGE SCALE GENOMIC DNA]</scope>
    <source>
        <strain evidence="1">SC-2020</strain>
    </source>
</reference>
<dbReference type="EMBL" id="JAQIZT010000004">
    <property type="protein sequence ID" value="KAJ7001714.1"/>
    <property type="molecule type" value="Genomic_DNA"/>
</dbReference>
<gene>
    <name evidence="1" type="ORF">NC653_011962</name>
</gene>
<comment type="caution">
    <text evidence="1">The sequence shown here is derived from an EMBL/GenBank/DDBJ whole genome shotgun (WGS) entry which is preliminary data.</text>
</comment>
<protein>
    <submittedName>
        <fullName evidence="1">Uncharacterized protein</fullName>
    </submittedName>
</protein>
<dbReference type="AlphaFoldDB" id="A0AAD6R3K1"/>
<evidence type="ECO:0000313" key="1">
    <source>
        <dbReference type="EMBL" id="KAJ7001714.1"/>
    </source>
</evidence>